<evidence type="ECO:0000313" key="9">
    <source>
        <dbReference type="Proteomes" id="UP001297422"/>
    </source>
</evidence>
<dbReference type="PANTHER" id="PTHR30461">
    <property type="entry name" value="DNA-INVERTASE FROM LAMBDOID PROPHAGE"/>
    <property type="match status" value="1"/>
</dbReference>
<dbReference type="InterPro" id="IPR006119">
    <property type="entry name" value="Resolv_N"/>
</dbReference>
<dbReference type="InterPro" id="IPR006118">
    <property type="entry name" value="Recombinase_CS"/>
</dbReference>
<dbReference type="RefSeq" id="WP_199607163.1">
    <property type="nucleotide sequence ID" value="NZ_JAAIRB010000019.1"/>
</dbReference>
<dbReference type="InterPro" id="IPR036162">
    <property type="entry name" value="Resolvase-like_N_sf"/>
</dbReference>
<feature type="domain" description="Resolvase/invertase-type recombinase catalytic" evidence="6">
    <location>
        <begin position="15"/>
        <end position="164"/>
    </location>
</feature>
<dbReference type="Pfam" id="PF13408">
    <property type="entry name" value="Zn_ribbon_recom"/>
    <property type="match status" value="1"/>
</dbReference>
<dbReference type="EMBL" id="JAJBNC010000002">
    <property type="protein sequence ID" value="MCB5492414.1"/>
    <property type="molecule type" value="Genomic_DNA"/>
</dbReference>
<dbReference type="Gene3D" id="3.90.1750.20">
    <property type="entry name" value="Putative Large Serine Recombinase, Chain B, Domain 2"/>
    <property type="match status" value="1"/>
</dbReference>
<dbReference type="Pfam" id="PF00239">
    <property type="entry name" value="Resolvase"/>
    <property type="match status" value="1"/>
</dbReference>
<keyword evidence="3" id="KW-0233">DNA recombination</keyword>
<dbReference type="PANTHER" id="PTHR30461:SF23">
    <property type="entry name" value="DNA RECOMBINASE-RELATED"/>
    <property type="match status" value="1"/>
</dbReference>
<keyword evidence="2" id="KW-0238">DNA-binding</keyword>
<dbReference type="Pfam" id="PF07508">
    <property type="entry name" value="Recombinase"/>
    <property type="match status" value="1"/>
</dbReference>
<evidence type="ECO:0000259" key="6">
    <source>
        <dbReference type="PROSITE" id="PS51736"/>
    </source>
</evidence>
<dbReference type="SUPFAM" id="SSF53041">
    <property type="entry name" value="Resolvase-like"/>
    <property type="match status" value="1"/>
</dbReference>
<evidence type="ECO:0000259" key="7">
    <source>
        <dbReference type="PROSITE" id="PS51737"/>
    </source>
</evidence>
<dbReference type="PROSITE" id="PS51737">
    <property type="entry name" value="RECOMBINASE_DNA_BIND"/>
    <property type="match status" value="1"/>
</dbReference>
<dbReference type="Gene3D" id="3.40.50.1390">
    <property type="entry name" value="Resolvase, N-terminal catalytic domain"/>
    <property type="match status" value="1"/>
</dbReference>
<dbReference type="InterPro" id="IPR050639">
    <property type="entry name" value="SSR_resolvase"/>
</dbReference>
<feature type="domain" description="Recombinase" evidence="7">
    <location>
        <begin position="172"/>
        <end position="266"/>
    </location>
</feature>
<feature type="active site" description="O-(5'-phospho-DNA)-serine intermediate" evidence="4 5">
    <location>
        <position position="23"/>
    </location>
</feature>
<name>A0AAJ1ATZ8_MEDGN</name>
<comment type="caution">
    <text evidence="8">The sequence shown here is derived from an EMBL/GenBank/DDBJ whole genome shotgun (WGS) entry which is preliminary data.</text>
</comment>
<dbReference type="GO" id="GO:0003677">
    <property type="term" value="F:DNA binding"/>
    <property type="evidence" value="ECO:0007669"/>
    <property type="project" value="UniProtKB-KW"/>
</dbReference>
<protein>
    <submittedName>
        <fullName evidence="8">Recombinase family protein</fullName>
    </submittedName>
</protein>
<dbReference type="CDD" id="cd00338">
    <property type="entry name" value="Ser_Recombinase"/>
    <property type="match status" value="1"/>
</dbReference>
<evidence type="ECO:0000256" key="1">
    <source>
        <dbReference type="ARBA" id="ARBA00022908"/>
    </source>
</evidence>
<dbReference type="PROSITE" id="PS51736">
    <property type="entry name" value="RECOMBINASES_3"/>
    <property type="match status" value="1"/>
</dbReference>
<evidence type="ECO:0000256" key="4">
    <source>
        <dbReference type="PIRSR" id="PIRSR606118-50"/>
    </source>
</evidence>
<keyword evidence="1" id="KW-0229">DNA integration</keyword>
<dbReference type="Proteomes" id="UP001297422">
    <property type="component" value="Unassembled WGS sequence"/>
</dbReference>
<dbReference type="GO" id="GO:0015074">
    <property type="term" value="P:DNA integration"/>
    <property type="evidence" value="ECO:0007669"/>
    <property type="project" value="UniProtKB-KW"/>
</dbReference>
<dbReference type="PROSITE" id="PS00397">
    <property type="entry name" value="RECOMBINASES_1"/>
    <property type="match status" value="1"/>
</dbReference>
<evidence type="ECO:0000256" key="5">
    <source>
        <dbReference type="PROSITE-ProRule" id="PRU10137"/>
    </source>
</evidence>
<reference evidence="8" key="1">
    <citation type="submission" date="2021-10" db="EMBL/GenBank/DDBJ databases">
        <title>Collection of gut derived symbiotic bacterial strains cultured from healthy donors.</title>
        <authorList>
            <person name="Lin H."/>
            <person name="Littmann E."/>
            <person name="Claire K."/>
            <person name="Pamer E."/>
        </authorList>
    </citation>
    <scope>NUCLEOTIDE SEQUENCE</scope>
    <source>
        <strain evidence="8">MSK.23.4</strain>
    </source>
</reference>
<evidence type="ECO:0000256" key="3">
    <source>
        <dbReference type="ARBA" id="ARBA00023172"/>
    </source>
</evidence>
<sequence>MRRKTTAPVEKILLRVAIYIRVSTDKQVKDGDSMRDQLATGQKYIDSHENMILVDTYIDDGISGQKLKRDDFQRLIDDVRAGRIDLIIFTRLDRWFRNLRHYLNTQDILDKHGVSWTAIEQPYFDTSTPHGRAFVNNSMIWAELEAQNDSDRILGVFDDKVDNGEVLSGSTPLGYTIVNKHLVPDDDAPTAVAIFQYYRKTGNLSMTLRYMESEFGLVRSAASLKNMLTNTKYIGEFRDNKNYCPAIIDRDLFFDVQRLLKINIKSGKKHDYIFSGLVVCDDCDHIMSGCQQRARGRVRADGTRIIYKYSVYRCRQGVNLHRCPNRKLVFETTLEKMLLERIRPELENYIAEYEVANLPALRTDAKRRSVEGKMQKLKDLYLNDLITMDEFKLDREKLLMQLEKINAEDSRPVKDLSYLKNFLKMDFESVYDSLSIPERRELWRSIVKEIRVDHDKNIHIIFL</sequence>
<evidence type="ECO:0000256" key="2">
    <source>
        <dbReference type="ARBA" id="ARBA00023125"/>
    </source>
</evidence>
<dbReference type="GO" id="GO:0000150">
    <property type="term" value="F:DNA strand exchange activity"/>
    <property type="evidence" value="ECO:0007669"/>
    <property type="project" value="InterPro"/>
</dbReference>
<dbReference type="InterPro" id="IPR038109">
    <property type="entry name" value="DNA_bind_recomb_sf"/>
</dbReference>
<proteinExistence type="predicted"/>
<dbReference type="InterPro" id="IPR025827">
    <property type="entry name" value="Zn_ribbon_recom_dom"/>
</dbReference>
<dbReference type="AlphaFoldDB" id="A0AAJ1ATZ8"/>
<accession>A0AAJ1ATZ8</accession>
<dbReference type="SMART" id="SM00857">
    <property type="entry name" value="Resolvase"/>
    <property type="match status" value="1"/>
</dbReference>
<organism evidence="8 9">
    <name type="scientific">Mediterraneibacter gnavus</name>
    <name type="common">Ruminococcus gnavus</name>
    <dbReference type="NCBI Taxonomy" id="33038"/>
    <lineage>
        <taxon>Bacteria</taxon>
        <taxon>Bacillati</taxon>
        <taxon>Bacillota</taxon>
        <taxon>Clostridia</taxon>
        <taxon>Lachnospirales</taxon>
        <taxon>Lachnospiraceae</taxon>
        <taxon>Mediterraneibacter</taxon>
    </lineage>
</organism>
<gene>
    <name evidence="8" type="ORF">LIQ10_01480</name>
</gene>
<dbReference type="InterPro" id="IPR011109">
    <property type="entry name" value="DNA_bind_recombinase_dom"/>
</dbReference>
<evidence type="ECO:0000313" key="8">
    <source>
        <dbReference type="EMBL" id="MCB5492414.1"/>
    </source>
</evidence>